<keyword evidence="9" id="KW-0067">ATP-binding</keyword>
<dbReference type="InterPro" id="IPR016142">
    <property type="entry name" value="Citrate_synth-like_lrg_a-sub"/>
</dbReference>
<dbReference type="CDD" id="cd06100">
    <property type="entry name" value="CCL_ACL-C"/>
    <property type="match status" value="1"/>
</dbReference>
<dbReference type="AlphaFoldDB" id="A0A367ZPJ6"/>
<dbReference type="InterPro" id="IPR016102">
    <property type="entry name" value="Succinyl-CoA_synth-like"/>
</dbReference>
<dbReference type="Gene3D" id="1.10.580.10">
    <property type="entry name" value="Citrate Synthase, domain 1"/>
    <property type="match status" value="1"/>
</dbReference>
<dbReference type="Gene3D" id="3.40.50.261">
    <property type="entry name" value="Succinyl-CoA synthetase domains"/>
    <property type="match status" value="1"/>
</dbReference>
<dbReference type="Proteomes" id="UP000252355">
    <property type="component" value="Unassembled WGS sequence"/>
</dbReference>
<evidence type="ECO:0000256" key="7">
    <source>
        <dbReference type="ARBA" id="ARBA00022723"/>
    </source>
</evidence>
<sequence>MKRPDYLLFDRDTRSIIFGMQTNAVQRMLDFDYCCKREKPSVAAIVDPGRSDTFKCFYGKKEIFIPVYPDLPTACTKHPDADVMINFASFRSAFETTKQALDQDQLRTIVVIAEGIPERFSRHLRALALRRHKVIIGPATVGGIAAGAFKIGNTGGTIDNIIASKLHRAGSVGFVSKSGGMSNEAYNIIARNTDGLFEGIAIGGDAYPGSNLLEHLLRFEANPAIKMLVCLGEVGGEEEWRIVEAVKQGKIKKPLVMWVTGTSIKYMPKGIQFGHAGAKADARRETAEAKNQALREVGVIVPASFDDFGQAIKHTFDQLVADGRHKPIPDVEAPPIPMNYKEAAARNLVRRPTNFTCTISDDSGDELVYAGHKISKVISENYSVGEVIGLLWFKERLPKWAADFMEIVLKLCADHGPCVSGAHNTIVTARAGRDLMSAVASGILTIGPRFGGAVAGAALSFKAAYDAKMTPEQFVTSMKQKNEKIQGIGHLIKSVKNPDMRVVLLKKFAKEHFPKTPLLDYALEVEKLTTAKKDTLILNVDGAIGVLSVDMMYGLGWDEERIQSVVDSGGLNGLFLLGRTIGMIGHYMDQVRLKAPLYRHPWDDVLYDLPPLVK</sequence>
<keyword evidence="10" id="KW-0460">Magnesium</keyword>
<keyword evidence="14" id="KW-0456">Lyase</keyword>
<dbReference type="GO" id="GO:0006099">
    <property type="term" value="P:tricarboxylic acid cycle"/>
    <property type="evidence" value="ECO:0007669"/>
    <property type="project" value="UniProtKB-UniPathway"/>
</dbReference>
<dbReference type="PANTHER" id="PTHR23118:SF42">
    <property type="entry name" value="ATP-CITRATE SYNTHASE"/>
    <property type="match status" value="1"/>
</dbReference>
<keyword evidence="6" id="KW-0808">Transferase</keyword>
<evidence type="ECO:0000256" key="8">
    <source>
        <dbReference type="ARBA" id="ARBA00022741"/>
    </source>
</evidence>
<keyword evidence="7" id="KW-0479">Metal-binding</keyword>
<evidence type="ECO:0000313" key="14">
    <source>
        <dbReference type="EMBL" id="RCK79767.1"/>
    </source>
</evidence>
<dbReference type="InterPro" id="IPR003781">
    <property type="entry name" value="CoA-bd"/>
</dbReference>
<dbReference type="GO" id="GO:0006085">
    <property type="term" value="P:acetyl-CoA biosynthetic process"/>
    <property type="evidence" value="ECO:0007669"/>
    <property type="project" value="TreeGrafter"/>
</dbReference>
<dbReference type="InterPro" id="IPR036291">
    <property type="entry name" value="NAD(P)-bd_dom_sf"/>
</dbReference>
<evidence type="ECO:0000256" key="3">
    <source>
        <dbReference type="ARBA" id="ARBA00022490"/>
    </source>
</evidence>
<dbReference type="PROSITE" id="PS01217">
    <property type="entry name" value="SUCCINYL_COA_LIG_3"/>
    <property type="match status" value="1"/>
</dbReference>
<protein>
    <submittedName>
        <fullName evidence="14">ATP-citrate (Pro-S-)-lyase, subunit 2</fullName>
    </submittedName>
</protein>
<organism evidence="14 15">
    <name type="scientific">Candidatus Ozemobacter sibiricus</name>
    <dbReference type="NCBI Taxonomy" id="2268124"/>
    <lineage>
        <taxon>Bacteria</taxon>
        <taxon>Candidatus Ozemobacteria</taxon>
        <taxon>Candidatus Ozemobacterales</taxon>
        <taxon>Candidatus Ozemobacteraceae</taxon>
        <taxon>Candidatus Ozemobacter</taxon>
    </lineage>
</organism>
<dbReference type="GO" id="GO:0006633">
    <property type="term" value="P:fatty acid biosynthetic process"/>
    <property type="evidence" value="ECO:0007669"/>
    <property type="project" value="TreeGrafter"/>
</dbReference>
<dbReference type="FunFam" id="3.40.50.261:FF:000003">
    <property type="entry name" value="ATP-citrate synthase subunit"/>
    <property type="match status" value="1"/>
</dbReference>
<dbReference type="InterPro" id="IPR017866">
    <property type="entry name" value="Succ-CoA_synthase_bsu_CS"/>
</dbReference>
<name>A0A367ZPJ6_9BACT</name>
<comment type="pathway">
    <text evidence="2">Carbohydrate metabolism; tricarboxylic acid cycle.</text>
</comment>
<dbReference type="GO" id="GO:0005524">
    <property type="term" value="F:ATP binding"/>
    <property type="evidence" value="ECO:0007669"/>
    <property type="project" value="UniProtKB-KW"/>
</dbReference>
<proteinExistence type="predicted"/>
<dbReference type="GO" id="GO:0005829">
    <property type="term" value="C:cytosol"/>
    <property type="evidence" value="ECO:0007669"/>
    <property type="project" value="TreeGrafter"/>
</dbReference>
<reference evidence="14 15" key="1">
    <citation type="submission" date="2018-05" db="EMBL/GenBank/DDBJ databases">
        <title>A metagenomic window into the 2 km-deep terrestrial subsurface aquifer revealed taxonomically and functionally diverse microbial community comprising novel uncultured bacterial lineages.</title>
        <authorList>
            <person name="Kadnikov V.V."/>
            <person name="Mardanov A.V."/>
            <person name="Beletsky A.V."/>
            <person name="Banks D."/>
            <person name="Pimenov N.V."/>
            <person name="Frank Y.A."/>
            <person name="Karnachuk O.V."/>
            <person name="Ravin N.V."/>
        </authorList>
    </citation>
    <scope>NUCLEOTIDE SEQUENCE [LARGE SCALE GENOMIC DNA]</scope>
    <source>
        <strain evidence="14">BY5</strain>
    </source>
</reference>
<dbReference type="PROSITE" id="PS01216">
    <property type="entry name" value="SUCCINYL_COA_LIG_1"/>
    <property type="match status" value="1"/>
</dbReference>
<dbReference type="SUPFAM" id="SSF48256">
    <property type="entry name" value="Citrate synthase"/>
    <property type="match status" value="1"/>
</dbReference>
<dbReference type="GO" id="GO:0016829">
    <property type="term" value="F:lyase activity"/>
    <property type="evidence" value="ECO:0007669"/>
    <property type="project" value="UniProtKB-KW"/>
</dbReference>
<keyword evidence="4" id="KW-0444">Lipid biosynthesis</keyword>
<evidence type="ECO:0000256" key="10">
    <source>
        <dbReference type="ARBA" id="ARBA00022842"/>
    </source>
</evidence>
<keyword evidence="3" id="KW-0963">Cytoplasm</keyword>
<dbReference type="InterPro" id="IPR016143">
    <property type="entry name" value="Citrate_synth-like_sm_a-sub"/>
</dbReference>
<evidence type="ECO:0000256" key="4">
    <source>
        <dbReference type="ARBA" id="ARBA00022516"/>
    </source>
</evidence>
<dbReference type="PRINTS" id="PR01798">
    <property type="entry name" value="SCOASYNTHASE"/>
</dbReference>
<dbReference type="InterPro" id="IPR002020">
    <property type="entry name" value="Citrate_synthase"/>
</dbReference>
<evidence type="ECO:0000256" key="2">
    <source>
        <dbReference type="ARBA" id="ARBA00005163"/>
    </source>
</evidence>
<evidence type="ECO:0000256" key="9">
    <source>
        <dbReference type="ARBA" id="ARBA00022840"/>
    </source>
</evidence>
<gene>
    <name evidence="14" type="ORF">OZSIB_3921</name>
</gene>
<comment type="caution">
    <text evidence="14">The sequence shown here is derived from an EMBL/GenBank/DDBJ whole genome shotgun (WGS) entry which is preliminary data.</text>
</comment>
<feature type="domain" description="ATP-citrate synthase/succinyl-CoA ligase C-terminal" evidence="12">
    <location>
        <begin position="175"/>
        <end position="299"/>
    </location>
</feature>
<dbReference type="PANTHER" id="PTHR23118">
    <property type="entry name" value="ATP-CITRATE SYNTHASE"/>
    <property type="match status" value="1"/>
</dbReference>
<dbReference type="InterPro" id="IPR005811">
    <property type="entry name" value="SUCC_ACL_C"/>
</dbReference>
<dbReference type="InterPro" id="IPR036969">
    <property type="entry name" value="Citrate_synthase_sf"/>
</dbReference>
<keyword evidence="8" id="KW-0547">Nucleotide-binding</keyword>
<feature type="domain" description="CoA-binding" evidence="13">
    <location>
        <begin position="10"/>
        <end position="115"/>
    </location>
</feature>
<dbReference type="UniPathway" id="UPA00223"/>
<keyword evidence="11" id="KW-0443">Lipid metabolism</keyword>
<evidence type="ECO:0000259" key="13">
    <source>
        <dbReference type="Pfam" id="PF02629"/>
    </source>
</evidence>
<evidence type="ECO:0000256" key="6">
    <source>
        <dbReference type="ARBA" id="ARBA00022679"/>
    </source>
</evidence>
<dbReference type="Pfam" id="PF00285">
    <property type="entry name" value="Citrate_synt"/>
    <property type="match status" value="1"/>
</dbReference>
<evidence type="ECO:0000313" key="15">
    <source>
        <dbReference type="Proteomes" id="UP000252355"/>
    </source>
</evidence>
<dbReference type="Gene3D" id="1.10.230.10">
    <property type="entry name" value="Cytochrome P450-Terp, domain 2"/>
    <property type="match status" value="1"/>
</dbReference>
<dbReference type="SUPFAM" id="SSF51735">
    <property type="entry name" value="NAD(P)-binding Rossmann-fold domains"/>
    <property type="match status" value="1"/>
</dbReference>
<evidence type="ECO:0000259" key="12">
    <source>
        <dbReference type="Pfam" id="PF00549"/>
    </source>
</evidence>
<comment type="subcellular location">
    <subcellularLocation>
        <location evidence="1">Cytoplasm</location>
    </subcellularLocation>
</comment>
<dbReference type="GO" id="GO:0046872">
    <property type="term" value="F:metal ion binding"/>
    <property type="evidence" value="ECO:0007669"/>
    <property type="project" value="UniProtKB-KW"/>
</dbReference>
<dbReference type="Pfam" id="PF02629">
    <property type="entry name" value="CoA_binding"/>
    <property type="match status" value="1"/>
</dbReference>
<dbReference type="Pfam" id="PF00549">
    <property type="entry name" value="Ligase_CoA"/>
    <property type="match status" value="1"/>
</dbReference>
<keyword evidence="5" id="KW-0597">Phosphoprotein</keyword>
<evidence type="ECO:0000256" key="11">
    <source>
        <dbReference type="ARBA" id="ARBA00023098"/>
    </source>
</evidence>
<dbReference type="EMBL" id="QOQW01000010">
    <property type="protein sequence ID" value="RCK79767.1"/>
    <property type="molecule type" value="Genomic_DNA"/>
</dbReference>
<evidence type="ECO:0000256" key="5">
    <source>
        <dbReference type="ARBA" id="ARBA00022553"/>
    </source>
</evidence>
<dbReference type="GO" id="GO:0003878">
    <property type="term" value="F:ATP citrate synthase activity"/>
    <property type="evidence" value="ECO:0007669"/>
    <property type="project" value="TreeGrafter"/>
</dbReference>
<dbReference type="Gene3D" id="3.40.50.720">
    <property type="entry name" value="NAD(P)-binding Rossmann-like Domain"/>
    <property type="match status" value="1"/>
</dbReference>
<dbReference type="InterPro" id="IPR033847">
    <property type="entry name" value="Citrt_syn/SCS-alpha_CS"/>
</dbReference>
<accession>A0A367ZPJ6</accession>
<evidence type="ECO:0000256" key="1">
    <source>
        <dbReference type="ARBA" id="ARBA00004496"/>
    </source>
</evidence>